<proteinExistence type="predicted"/>
<protein>
    <submittedName>
        <fullName evidence="2">Thioredoxin</fullName>
    </submittedName>
</protein>
<dbReference type="EMBL" id="CP035033">
    <property type="protein sequence ID" value="QAB15069.1"/>
    <property type="molecule type" value="Genomic_DNA"/>
</dbReference>
<dbReference type="InterPro" id="IPR013766">
    <property type="entry name" value="Thioredoxin_domain"/>
</dbReference>
<dbReference type="CDD" id="cd02947">
    <property type="entry name" value="TRX_family"/>
    <property type="match status" value="1"/>
</dbReference>
<reference evidence="2 3" key="1">
    <citation type="journal article" date="2018" name="Environ. Microbiol.">
        <title>Genomes of ubiquitous marine and hypersaline Hydrogenovibrio, Thiomicrorhabdus and Thiomicrospira spp. encode a diversity of mechanisms to sustain chemolithoautotrophy in heterogeneous environments.</title>
        <authorList>
            <person name="Scott K.M."/>
            <person name="Williams J."/>
            <person name="Porter C.M.B."/>
            <person name="Russel S."/>
            <person name="Harmer T.L."/>
            <person name="Paul J.H."/>
            <person name="Antonen K.M."/>
            <person name="Bridges M.K."/>
            <person name="Camper G.J."/>
            <person name="Campla C.K."/>
            <person name="Casella L.G."/>
            <person name="Chase E."/>
            <person name="Conrad J.W."/>
            <person name="Cruz M.C."/>
            <person name="Dunlap D.S."/>
            <person name="Duran L."/>
            <person name="Fahsbender E.M."/>
            <person name="Goldsmith D.B."/>
            <person name="Keeley R.F."/>
            <person name="Kondoff M.R."/>
            <person name="Kussy B.I."/>
            <person name="Lane M.K."/>
            <person name="Lawler S."/>
            <person name="Leigh B.A."/>
            <person name="Lewis C."/>
            <person name="Lostal L.M."/>
            <person name="Marking D."/>
            <person name="Mancera P.A."/>
            <person name="McClenthan E.C."/>
            <person name="McIntyre E.A."/>
            <person name="Mine J.A."/>
            <person name="Modi S."/>
            <person name="Moore B.D."/>
            <person name="Morgan W.A."/>
            <person name="Nelson K.M."/>
            <person name="Nguyen K.N."/>
            <person name="Ogburn N."/>
            <person name="Parrino D.G."/>
            <person name="Pedapudi A.D."/>
            <person name="Pelham R.P."/>
            <person name="Preece A.M."/>
            <person name="Rampersad E.A."/>
            <person name="Richardson J.C."/>
            <person name="Rodgers C.M."/>
            <person name="Schaffer B.L."/>
            <person name="Sheridan N.E."/>
            <person name="Solone M.R."/>
            <person name="Staley Z.R."/>
            <person name="Tabuchi M."/>
            <person name="Waide R.J."/>
            <person name="Wanjugi P.W."/>
            <person name="Young S."/>
            <person name="Clum A."/>
            <person name="Daum C."/>
            <person name="Huntemann M."/>
            <person name="Ivanova N."/>
            <person name="Kyrpides N."/>
            <person name="Mikhailova N."/>
            <person name="Palaniappan K."/>
            <person name="Pillay M."/>
            <person name="Reddy T.B.K."/>
            <person name="Shapiro N."/>
            <person name="Stamatis D."/>
            <person name="Varghese N."/>
            <person name="Woyke T."/>
            <person name="Boden R."/>
            <person name="Freyermuth S.K."/>
            <person name="Kerfeld C.A."/>
        </authorList>
    </citation>
    <scope>NUCLEOTIDE SEQUENCE [LARGE SCALE GENOMIC DNA]</scope>
    <source>
        <strain evidence="2 3">JR-2</strain>
    </source>
</reference>
<name>A0A410H2B6_9GAMM</name>
<dbReference type="Proteomes" id="UP000285478">
    <property type="component" value="Chromosome"/>
</dbReference>
<evidence type="ECO:0000313" key="3">
    <source>
        <dbReference type="Proteomes" id="UP000285478"/>
    </source>
</evidence>
<dbReference type="AlphaFoldDB" id="A0A410H2B6"/>
<dbReference type="SUPFAM" id="SSF52833">
    <property type="entry name" value="Thioredoxin-like"/>
    <property type="match status" value="1"/>
</dbReference>
<organism evidence="2 3">
    <name type="scientific">Hydrogenovibrio thermophilus</name>
    <dbReference type="NCBI Taxonomy" id="265883"/>
    <lineage>
        <taxon>Bacteria</taxon>
        <taxon>Pseudomonadati</taxon>
        <taxon>Pseudomonadota</taxon>
        <taxon>Gammaproteobacteria</taxon>
        <taxon>Thiotrichales</taxon>
        <taxon>Piscirickettsiaceae</taxon>
        <taxon>Hydrogenovibrio</taxon>
    </lineage>
</organism>
<gene>
    <name evidence="2" type="ORF">EPV75_04975</name>
</gene>
<keyword evidence="3" id="KW-1185">Reference proteome</keyword>
<accession>A0A410H2B6</accession>
<evidence type="ECO:0000259" key="1">
    <source>
        <dbReference type="Pfam" id="PF00085"/>
    </source>
</evidence>
<dbReference type="InterPro" id="IPR036249">
    <property type="entry name" value="Thioredoxin-like_sf"/>
</dbReference>
<sequence>MENITSLERLDELKQAEEALLVLFGGRDCNVCHAIKPKLIELVEASYPNIKMVYVDCHEVTDICSQNGVFTLPTLQVFFTGQRFIEEVRSFSVQKVMQEIERPYRMLFSD</sequence>
<dbReference type="RefSeq" id="WP_029937728.1">
    <property type="nucleotide sequence ID" value="NZ_CP035033.1"/>
</dbReference>
<dbReference type="KEGG" id="htr:EPV75_04975"/>
<dbReference type="Pfam" id="PF00085">
    <property type="entry name" value="Thioredoxin"/>
    <property type="match status" value="1"/>
</dbReference>
<feature type="domain" description="Thioredoxin" evidence="1">
    <location>
        <begin position="11"/>
        <end position="88"/>
    </location>
</feature>
<dbReference type="Gene3D" id="3.40.30.10">
    <property type="entry name" value="Glutaredoxin"/>
    <property type="match status" value="1"/>
</dbReference>
<evidence type="ECO:0000313" key="2">
    <source>
        <dbReference type="EMBL" id="QAB15069.1"/>
    </source>
</evidence>